<keyword evidence="3" id="KW-1185">Reference proteome</keyword>
<feature type="compositionally biased region" description="Polar residues" evidence="1">
    <location>
        <begin position="20"/>
        <end position="29"/>
    </location>
</feature>
<sequence>MPKASHLYNPIMADVATGNVGDTNPQTSLPGVPPNTIDPNEVLSLNDPI</sequence>
<name>W6PQW3_PENRF</name>
<evidence type="ECO:0000313" key="2">
    <source>
        <dbReference type="EMBL" id="CDM26250.1"/>
    </source>
</evidence>
<reference evidence="2" key="1">
    <citation type="journal article" date="2014" name="Nat. Commun.">
        <title>Multiple recent horizontal transfers of a large genomic region in cheese making fungi.</title>
        <authorList>
            <person name="Cheeseman K."/>
            <person name="Ropars J."/>
            <person name="Renault P."/>
            <person name="Dupont J."/>
            <person name="Gouzy J."/>
            <person name="Branca A."/>
            <person name="Abraham A.L."/>
            <person name="Ceppi M."/>
            <person name="Conseiller E."/>
            <person name="Debuchy R."/>
            <person name="Malagnac F."/>
            <person name="Goarin A."/>
            <person name="Silar P."/>
            <person name="Lacoste S."/>
            <person name="Sallet E."/>
            <person name="Bensimon A."/>
            <person name="Giraud T."/>
            <person name="Brygoo Y."/>
        </authorList>
    </citation>
    <scope>NUCLEOTIDE SEQUENCE [LARGE SCALE GENOMIC DNA]</scope>
    <source>
        <strain evidence="2">FM164</strain>
    </source>
</reference>
<proteinExistence type="predicted"/>
<dbReference type="Proteomes" id="UP000030686">
    <property type="component" value="Unassembled WGS sequence"/>
</dbReference>
<gene>
    <name evidence="2" type="ORF">PROQFM164_S01g000059</name>
</gene>
<dbReference type="AlphaFoldDB" id="W6PQW3"/>
<dbReference type="EMBL" id="HG792015">
    <property type="protein sequence ID" value="CDM26250.1"/>
    <property type="molecule type" value="Genomic_DNA"/>
</dbReference>
<protein>
    <submittedName>
        <fullName evidence="2">Genomic scaffold, ProqFM164S01</fullName>
    </submittedName>
</protein>
<organism evidence="2 3">
    <name type="scientific">Penicillium roqueforti (strain FM164)</name>
    <dbReference type="NCBI Taxonomy" id="1365484"/>
    <lineage>
        <taxon>Eukaryota</taxon>
        <taxon>Fungi</taxon>
        <taxon>Dikarya</taxon>
        <taxon>Ascomycota</taxon>
        <taxon>Pezizomycotina</taxon>
        <taxon>Eurotiomycetes</taxon>
        <taxon>Eurotiomycetidae</taxon>
        <taxon>Eurotiales</taxon>
        <taxon>Aspergillaceae</taxon>
        <taxon>Penicillium</taxon>
    </lineage>
</organism>
<evidence type="ECO:0000313" key="3">
    <source>
        <dbReference type="Proteomes" id="UP000030686"/>
    </source>
</evidence>
<evidence type="ECO:0000256" key="1">
    <source>
        <dbReference type="SAM" id="MobiDB-lite"/>
    </source>
</evidence>
<feature type="region of interest" description="Disordered" evidence="1">
    <location>
        <begin position="15"/>
        <end position="49"/>
    </location>
</feature>
<accession>W6PQW3</accession>